<proteinExistence type="predicted"/>
<dbReference type="RefSeq" id="WP_122121503.1">
    <property type="nucleotide sequence ID" value="NZ_QSUP01000003.1"/>
</dbReference>
<reference evidence="2 3" key="1">
    <citation type="submission" date="2018-08" db="EMBL/GenBank/DDBJ databases">
        <title>A genome reference for cultivated species of the human gut microbiota.</title>
        <authorList>
            <person name="Zou Y."/>
            <person name="Xue W."/>
            <person name="Luo G."/>
        </authorList>
    </citation>
    <scope>NUCLEOTIDE SEQUENCE [LARGE SCALE GENOMIC DNA]</scope>
    <source>
        <strain evidence="2 3">OM05-11AA</strain>
    </source>
</reference>
<gene>
    <name evidence="2" type="ORF">DXB61_03610</name>
</gene>
<sequence>MRTIPYILFFFFTALSCLAQELLSDYRGMVYVRENSIGLQGDNLMLDLQIDLSGLSVGRYESLAIAPMLREGRDSLRLQPIVVNGTNKQKVYERTLAFRGKAVADDGAYLVVKNQPTLLREITYRKTVPFESWMKGAELVLVGELKNYDGVTKKVYINILTDNLIF</sequence>
<organism evidence="2 3">
    <name type="scientific">Parabacteroides merdae</name>
    <dbReference type="NCBI Taxonomy" id="46503"/>
    <lineage>
        <taxon>Bacteria</taxon>
        <taxon>Pseudomonadati</taxon>
        <taxon>Bacteroidota</taxon>
        <taxon>Bacteroidia</taxon>
        <taxon>Bacteroidales</taxon>
        <taxon>Tannerellaceae</taxon>
        <taxon>Parabacteroides</taxon>
    </lineage>
</organism>
<evidence type="ECO:0000313" key="2">
    <source>
        <dbReference type="EMBL" id="RGN53260.1"/>
    </source>
</evidence>
<dbReference type="EMBL" id="QSUP01000003">
    <property type="protein sequence ID" value="RGN53260.1"/>
    <property type="molecule type" value="Genomic_DNA"/>
</dbReference>
<evidence type="ECO:0000259" key="1">
    <source>
        <dbReference type="Pfam" id="PF12984"/>
    </source>
</evidence>
<feature type="domain" description="DUF3868" evidence="1">
    <location>
        <begin position="12"/>
        <end position="102"/>
    </location>
</feature>
<dbReference type="InterPro" id="IPR024480">
    <property type="entry name" value="DUF3868"/>
</dbReference>
<protein>
    <submittedName>
        <fullName evidence="2">DUF3868 domain-containing protein</fullName>
    </submittedName>
</protein>
<dbReference type="AlphaFoldDB" id="A0AB37LXX1"/>
<name>A0AB37LXX1_9BACT</name>
<evidence type="ECO:0000313" key="3">
    <source>
        <dbReference type="Proteomes" id="UP000261088"/>
    </source>
</evidence>
<dbReference type="Proteomes" id="UP000261088">
    <property type="component" value="Unassembled WGS sequence"/>
</dbReference>
<dbReference type="PROSITE" id="PS51257">
    <property type="entry name" value="PROKAR_LIPOPROTEIN"/>
    <property type="match status" value="1"/>
</dbReference>
<accession>A0AB37LXX1</accession>
<comment type="caution">
    <text evidence="2">The sequence shown here is derived from an EMBL/GenBank/DDBJ whole genome shotgun (WGS) entry which is preliminary data.</text>
</comment>
<dbReference type="Pfam" id="PF12984">
    <property type="entry name" value="DUF3868"/>
    <property type="match status" value="1"/>
</dbReference>